<dbReference type="InParanoid" id="A0A1C4VEN2"/>
<evidence type="ECO:0000313" key="5">
    <source>
        <dbReference type="EMBL" id="SCE82458.1"/>
    </source>
</evidence>
<dbReference type="InterPro" id="IPR013108">
    <property type="entry name" value="Amidohydro_3"/>
</dbReference>
<feature type="region of interest" description="Disordered" evidence="3">
    <location>
        <begin position="1"/>
        <end position="36"/>
    </location>
</feature>
<dbReference type="GO" id="GO:0016814">
    <property type="term" value="F:hydrolase activity, acting on carbon-nitrogen (but not peptide) bonds, in cyclic amidines"/>
    <property type="evidence" value="ECO:0007669"/>
    <property type="project" value="UniProtKB-ARBA"/>
</dbReference>
<accession>A0A1C4VEN2</accession>
<sequence length="449" mass="46555">MSLPPSTSDRQGPAVDRRETGERPVPVSRAPDPEADGLLLAGPRLATGEVVDVLLSGGRIAVVRPAGTPVADGVPRLDLSGHLLLPAPAEPHSHFDKVLTGTVLGNRTGDLAGAVDAWYAYRRSVSRSDVRERALRAAYELLGSGATAIRTHVDVGVATGLGMLEALLEVREELAGQVELQVVAMVDRPVTGPDGAGNRAMLVEAVRSGADVIGAAPYSHPDPPACLRLLLDVAAEFGRPVDLHTDETLDPAVDTLSELAELVLATGFRPAVTASHCVSLGVRGEEATRAVVARVAAAGIGVITCPSTNLFLQGRGHGHSVPRGLTAIVALRAAGVAVAGAGDNMRDPFNPVGRGDPLETASLLVTAGHLDPAEAYDAVSAQARTVMGLPAVRIEAGAPAELLAIRAQSLTDAIAAANMDRMVIHRGRLVSRTRVERTFSPPLPAAARR</sequence>
<feature type="compositionally biased region" description="Polar residues" evidence="3">
    <location>
        <begin position="1"/>
        <end position="10"/>
    </location>
</feature>
<dbReference type="PANTHER" id="PTHR32027">
    <property type="entry name" value="CYTOSINE DEAMINASE"/>
    <property type="match status" value="1"/>
</dbReference>
<feature type="domain" description="Amidohydrolase 3" evidence="4">
    <location>
        <begin position="123"/>
        <end position="430"/>
    </location>
</feature>
<evidence type="ECO:0000256" key="3">
    <source>
        <dbReference type="SAM" id="MobiDB-lite"/>
    </source>
</evidence>
<dbReference type="SUPFAM" id="SSF51556">
    <property type="entry name" value="Metallo-dependent hydrolases"/>
    <property type="match status" value="1"/>
</dbReference>
<reference evidence="6" key="1">
    <citation type="submission" date="2016-06" db="EMBL/GenBank/DDBJ databases">
        <authorList>
            <person name="Varghese N."/>
            <person name="Submissions Spin"/>
        </authorList>
    </citation>
    <scope>NUCLEOTIDE SEQUENCE [LARGE SCALE GENOMIC DNA]</scope>
    <source>
        <strain evidence="6">DSM 43816</strain>
    </source>
</reference>
<dbReference type="Gene3D" id="2.30.40.10">
    <property type="entry name" value="Urease, subunit C, domain 1"/>
    <property type="match status" value="1"/>
</dbReference>
<keyword evidence="6" id="KW-1185">Reference proteome</keyword>
<dbReference type="EMBL" id="LT607413">
    <property type="protein sequence ID" value="SCE82458.1"/>
    <property type="molecule type" value="Genomic_DNA"/>
</dbReference>
<dbReference type="PANTHER" id="PTHR32027:SF9">
    <property type="entry name" value="BLL3847 PROTEIN"/>
    <property type="match status" value="1"/>
</dbReference>
<dbReference type="Pfam" id="PF07969">
    <property type="entry name" value="Amidohydro_3"/>
    <property type="match status" value="1"/>
</dbReference>
<dbReference type="GO" id="GO:0046872">
    <property type="term" value="F:metal ion binding"/>
    <property type="evidence" value="ECO:0007669"/>
    <property type="project" value="UniProtKB-KW"/>
</dbReference>
<dbReference type="AlphaFoldDB" id="A0A1C4VEN2"/>
<name>A0A1C4VEN2_MICEC</name>
<dbReference type="GO" id="GO:0019239">
    <property type="term" value="F:deaminase activity"/>
    <property type="evidence" value="ECO:0007669"/>
    <property type="project" value="UniProtKB-ARBA"/>
</dbReference>
<keyword evidence="1" id="KW-0479">Metal-binding</keyword>
<dbReference type="Proteomes" id="UP000198253">
    <property type="component" value="Chromosome I"/>
</dbReference>
<proteinExistence type="predicted"/>
<gene>
    <name evidence="5" type="ORF">GA0070618_1195</name>
</gene>
<organism evidence="5 6">
    <name type="scientific">Micromonospora echinospora</name>
    <name type="common">Micromonospora purpurea</name>
    <dbReference type="NCBI Taxonomy" id="1877"/>
    <lineage>
        <taxon>Bacteria</taxon>
        <taxon>Bacillati</taxon>
        <taxon>Actinomycetota</taxon>
        <taxon>Actinomycetes</taxon>
        <taxon>Micromonosporales</taxon>
        <taxon>Micromonosporaceae</taxon>
        <taxon>Micromonospora</taxon>
    </lineage>
</organism>
<dbReference type="Gene3D" id="3.20.20.140">
    <property type="entry name" value="Metal-dependent hydrolases"/>
    <property type="match status" value="1"/>
</dbReference>
<dbReference type="InterPro" id="IPR011059">
    <property type="entry name" value="Metal-dep_hydrolase_composite"/>
</dbReference>
<evidence type="ECO:0000256" key="2">
    <source>
        <dbReference type="ARBA" id="ARBA00022801"/>
    </source>
</evidence>
<keyword evidence="2" id="KW-0378">Hydrolase</keyword>
<dbReference type="InterPro" id="IPR052349">
    <property type="entry name" value="Metallo-hydrolase_Enzymes"/>
</dbReference>
<dbReference type="SUPFAM" id="SSF51338">
    <property type="entry name" value="Composite domain of metallo-dependent hydrolases"/>
    <property type="match status" value="1"/>
</dbReference>
<evidence type="ECO:0000259" key="4">
    <source>
        <dbReference type="Pfam" id="PF07969"/>
    </source>
</evidence>
<protein>
    <submittedName>
        <fullName evidence="5">Cytosine deaminase</fullName>
    </submittedName>
</protein>
<dbReference type="InterPro" id="IPR032466">
    <property type="entry name" value="Metal_Hydrolase"/>
</dbReference>
<dbReference type="FunFam" id="3.20.20.140:FF:000019">
    <property type="entry name" value="Cytosine deaminase"/>
    <property type="match status" value="1"/>
</dbReference>
<evidence type="ECO:0000313" key="6">
    <source>
        <dbReference type="Proteomes" id="UP000198253"/>
    </source>
</evidence>
<evidence type="ECO:0000256" key="1">
    <source>
        <dbReference type="ARBA" id="ARBA00022723"/>
    </source>
</evidence>